<evidence type="ECO:0000259" key="3">
    <source>
        <dbReference type="PROSITE" id="PS51272"/>
    </source>
</evidence>
<feature type="region of interest" description="Disordered" evidence="1">
    <location>
        <begin position="37"/>
        <end position="69"/>
    </location>
</feature>
<feature type="compositionally biased region" description="Polar residues" evidence="1">
    <location>
        <begin position="37"/>
        <end position="49"/>
    </location>
</feature>
<sequence>MRPLGARPFPVGRLLCEGAYHTPIHQPHRGFMSQDFKQSADTAHNSSTPLLAPEGTPDTSSQADSKKRRRRRIELAVGAVALAGVLYLPFSPLFSFYDSSEARLSSADTAAPVAASAPSTSSPLTSSSSTQGPKILRPAVTAPDANTIFDDAPEDTAYYAGIRWAVRTETMLPVSEDHFGAEDPVTRGELITMFYKLAGSPAVTRPEHSPYADVDESDPNYDAYLWARQERITSGWVDGKFHAEARLSNASAAALLYRADGAQKIQMSGTSPFSDVSSATPFYRQIVWASRRGMSTVSEGNAFEPTAQTSRGRVAMMMYLYFRTS</sequence>
<dbReference type="AlphaFoldDB" id="D2NTQ4"/>
<protein>
    <recommendedName>
        <fullName evidence="3">SLH domain-containing protein</fullName>
    </recommendedName>
</protein>
<reference evidence="4 5" key="2">
    <citation type="journal article" date="2010" name="J Osaka Dent Univ">
        <title>Isolation and identification of Rothia mucilaginosa from persistent apical periodontitis lesions.</title>
        <authorList>
            <person name="Yamane K."/>
            <person name="Yoshida M."/>
            <person name="Fujihira T."/>
            <person name="Baba T."/>
            <person name="Tsuji N."/>
            <person name="Hayashi H."/>
            <person name="Sugimori C."/>
            <person name="Yamanaka T."/>
            <person name="Mashimo C."/>
            <person name="Nambu T."/>
            <person name="Kawai H."/>
            <person name="Fukushima H."/>
        </authorList>
    </citation>
    <scope>NUCLEOTIDE SEQUENCE [LARGE SCALE GENOMIC DNA]</scope>
    <source>
        <strain evidence="4 5">DY-18</strain>
    </source>
</reference>
<keyword evidence="2" id="KW-0812">Transmembrane</keyword>
<dbReference type="Pfam" id="PF00395">
    <property type="entry name" value="SLH"/>
    <property type="match status" value="1"/>
</dbReference>
<dbReference type="PROSITE" id="PS51272">
    <property type="entry name" value="SLH"/>
    <property type="match status" value="1"/>
</dbReference>
<dbReference type="HOGENOM" id="CLU_949571_0_0_11"/>
<dbReference type="EMBL" id="AP011540">
    <property type="protein sequence ID" value="BAI65030.1"/>
    <property type="molecule type" value="Genomic_DNA"/>
</dbReference>
<name>D2NTQ4_ROTMD</name>
<evidence type="ECO:0000313" key="5">
    <source>
        <dbReference type="Proteomes" id="UP000001883"/>
    </source>
</evidence>
<dbReference type="Proteomes" id="UP000001883">
    <property type="component" value="Chromosome"/>
</dbReference>
<feature type="region of interest" description="Disordered" evidence="1">
    <location>
        <begin position="114"/>
        <end position="137"/>
    </location>
</feature>
<reference evidence="4 5" key="3">
    <citation type="journal article" date="2010" name="Sequencing">
        <title>Complete Genome Sequence of Rothia mucilaginosa DY-18: A Clinical Isolate with Dense Meshwork-Like Structures from a Persistent Apical Periodontitis Lesion.</title>
        <authorList>
            <person name="Yamane K."/>
            <person name="Nambu T."/>
            <person name="Yamanaka T."/>
            <person name="Mashimo C."/>
            <person name="Sugimori C."/>
            <person name="Leung K.-P."/>
            <person name="Fukushima H."/>
        </authorList>
    </citation>
    <scope>NUCLEOTIDE SEQUENCE [LARGE SCALE GENOMIC DNA]</scope>
    <source>
        <strain evidence="4 5">DY-18</strain>
    </source>
</reference>
<feature type="compositionally biased region" description="Low complexity" evidence="1">
    <location>
        <begin position="114"/>
        <end position="130"/>
    </location>
</feature>
<keyword evidence="2" id="KW-0472">Membrane</keyword>
<keyword evidence="2" id="KW-1133">Transmembrane helix</keyword>
<gene>
    <name evidence="4" type="ordered locus">RMDY18_11980</name>
</gene>
<evidence type="ECO:0000256" key="1">
    <source>
        <dbReference type="SAM" id="MobiDB-lite"/>
    </source>
</evidence>
<organism evidence="4 5">
    <name type="scientific">Rothia mucilaginosa (strain DY-18)</name>
    <name type="common">Stomatococcus mucilaginosus</name>
    <dbReference type="NCBI Taxonomy" id="680646"/>
    <lineage>
        <taxon>Bacteria</taxon>
        <taxon>Bacillati</taxon>
        <taxon>Actinomycetota</taxon>
        <taxon>Actinomycetes</taxon>
        <taxon>Micrococcales</taxon>
        <taxon>Micrococcaceae</taxon>
        <taxon>Rothia</taxon>
    </lineage>
</organism>
<reference evidence="5" key="1">
    <citation type="submission" date="2009-07" db="EMBL/GenBank/DDBJ databases">
        <title>Complete genome sequence of Rothia mucilaginosa DJ.</title>
        <authorList>
            <person name="Yamane K."/>
            <person name="Nambu T."/>
            <person name="Mashimo C."/>
            <person name="Sugimori C."/>
            <person name="Yamanaka T."/>
            <person name="Leung K."/>
            <person name="Fukushima H."/>
        </authorList>
    </citation>
    <scope>NUCLEOTIDE SEQUENCE [LARGE SCALE GENOMIC DNA]</scope>
    <source>
        <strain evidence="5">DY-18</strain>
    </source>
</reference>
<dbReference type="eggNOG" id="COG3468">
    <property type="taxonomic scope" value="Bacteria"/>
</dbReference>
<dbReference type="STRING" id="680646.RMDY18_11980"/>
<dbReference type="InterPro" id="IPR001119">
    <property type="entry name" value="SLH_dom"/>
</dbReference>
<feature type="transmembrane region" description="Helical" evidence="2">
    <location>
        <begin position="75"/>
        <end position="97"/>
    </location>
</feature>
<proteinExistence type="predicted"/>
<feature type="domain" description="SLH" evidence="3">
    <location>
        <begin position="145"/>
        <end position="208"/>
    </location>
</feature>
<keyword evidence="5" id="KW-1185">Reference proteome</keyword>
<evidence type="ECO:0000256" key="2">
    <source>
        <dbReference type="SAM" id="Phobius"/>
    </source>
</evidence>
<evidence type="ECO:0000313" key="4">
    <source>
        <dbReference type="EMBL" id="BAI65030.1"/>
    </source>
</evidence>
<dbReference type="KEGG" id="rmu:RMDY18_11980"/>
<accession>D2NTQ4</accession>